<dbReference type="EMBL" id="BK016207">
    <property type="protein sequence ID" value="DAG02254.1"/>
    <property type="molecule type" value="Genomic_DNA"/>
</dbReference>
<accession>A0A8S5V6C5</accession>
<reference evidence="1" key="1">
    <citation type="journal article" date="2021" name="Proc. Natl. Acad. Sci. U.S.A.">
        <title>A Catalog of Tens of Thousands of Viruses from Human Metagenomes Reveals Hidden Associations with Chronic Diseases.</title>
        <authorList>
            <person name="Tisza M.J."/>
            <person name="Buck C.B."/>
        </authorList>
    </citation>
    <scope>NUCLEOTIDE SEQUENCE</scope>
    <source>
        <strain evidence="1">Ctmqu18</strain>
    </source>
</reference>
<sequence>MAKSYLSDYIQHCMSFYIRYPDPIFNTKVDELNWNACNDALSSMSVYTKDLICELYKDASRDNVIRLAAENNMSESDMWKLLRAIEKRIARERGLI</sequence>
<protein>
    <submittedName>
        <fullName evidence="1">Uncharacterized protein</fullName>
    </submittedName>
</protein>
<evidence type="ECO:0000313" key="1">
    <source>
        <dbReference type="EMBL" id="DAG02254.1"/>
    </source>
</evidence>
<organism evidence="1">
    <name type="scientific">Siphoviridae sp. ctmqu18</name>
    <dbReference type="NCBI Taxonomy" id="2825655"/>
    <lineage>
        <taxon>Viruses</taxon>
        <taxon>Duplodnaviria</taxon>
        <taxon>Heunggongvirae</taxon>
        <taxon>Uroviricota</taxon>
        <taxon>Caudoviricetes</taxon>
    </lineage>
</organism>
<proteinExistence type="predicted"/>
<name>A0A8S5V6C5_9CAUD</name>